<keyword evidence="5 7" id="KW-0663">Pyridoxal phosphate</keyword>
<evidence type="ECO:0000259" key="9">
    <source>
        <dbReference type="Pfam" id="PF00155"/>
    </source>
</evidence>
<proteinExistence type="inferred from homology"/>
<reference evidence="10 11" key="1">
    <citation type="journal article" date="2013" name="Genome Biol.">
        <title>Genome of Acanthamoeba castellanii highlights extensive lateral gene transfer and early evolution of tyrosine kinase signaling.</title>
        <authorList>
            <person name="Clarke M."/>
            <person name="Lohan A.J."/>
            <person name="Liu B."/>
            <person name="Lagkouvardos I."/>
            <person name="Roy S."/>
            <person name="Zafar N."/>
            <person name="Bertelli C."/>
            <person name="Schilde C."/>
            <person name="Kianianmomeni A."/>
            <person name="Burglin T.R."/>
            <person name="Frech C."/>
            <person name="Turcotte B."/>
            <person name="Kopec K.O."/>
            <person name="Synnott J.M."/>
            <person name="Choo C."/>
            <person name="Paponov I."/>
            <person name="Finkler A."/>
            <person name="Soon Heng Tan C."/>
            <person name="Hutchins A.P."/>
            <person name="Weinmeier T."/>
            <person name="Rattei T."/>
            <person name="Chu J.S."/>
            <person name="Gimenez G."/>
            <person name="Irimia M."/>
            <person name="Rigden D.J."/>
            <person name="Fitzpatrick D.A."/>
            <person name="Lorenzo-Morales J."/>
            <person name="Bateman A."/>
            <person name="Chiu C.H."/>
            <person name="Tang P."/>
            <person name="Hegemann P."/>
            <person name="Fromm H."/>
            <person name="Raoult D."/>
            <person name="Greub G."/>
            <person name="Miranda-Saavedra D."/>
            <person name="Chen N."/>
            <person name="Nash P."/>
            <person name="Ginger M.L."/>
            <person name="Horn M."/>
            <person name="Schaap P."/>
            <person name="Caler L."/>
            <person name="Loftus B."/>
        </authorList>
    </citation>
    <scope>NUCLEOTIDE SEQUENCE [LARGE SCALE GENOMIC DNA]</scope>
    <source>
        <strain evidence="10 11">Neff</strain>
    </source>
</reference>
<dbReference type="OMA" id="RMMSGHT"/>
<dbReference type="EC" id="2.3.1.50" evidence="3"/>
<sequence length="494" mass="54771">MAQKALPQDEIPLWTLIWTYQAFILGILLAHFRNFTSWLSVATGRSEEDPAFVCQEGHAPLLKAKEYFYTRYFFGRLRDCWDRPICSRPGAMFDLIGREFDGSLYGSFQYTGEKMRAINLGSYNYLGFAENAGKCIDDTIDAVHKYGISTAGRRMETGSMDLHRKLELRMADFLGKEDAIIFNMGYATNSTSISALIGKGGLIISDSLNHASIVTGCRSTGAKIKVFQHNDPADLERVLRQSIAEGQPRTHRDWTKIIIVVEGIYSMEGEILRLPEIVAIKKKYKAYLYVDEAHSIGALGKSARGVCDYWGVPTSDVDILMGTFTKSFGSVGGYIAANKDVVRHLRQHSLGSVYQSGMSLPCVQMILSALDVITGADGTDDGQRRINALRENGNFFRQRLKEMGFRIIGSEDSPVIPLMLFHPAKIAGFSRAALEENLAVVVVGFPATSLLGSRARFCVSAGHTKEQLERALESISVIGDRLMLKYGNEEEAAH</sequence>
<dbReference type="PANTHER" id="PTHR13693:SF3">
    <property type="entry name" value="LD36009P"/>
    <property type="match status" value="1"/>
</dbReference>
<evidence type="ECO:0000256" key="3">
    <source>
        <dbReference type="ARBA" id="ARBA00013220"/>
    </source>
</evidence>
<dbReference type="SUPFAM" id="SSF53383">
    <property type="entry name" value="PLP-dependent transferases"/>
    <property type="match status" value="1"/>
</dbReference>
<dbReference type="GO" id="GO:0017059">
    <property type="term" value="C:serine palmitoyltransferase complex"/>
    <property type="evidence" value="ECO:0007669"/>
    <property type="project" value="TreeGrafter"/>
</dbReference>
<comment type="similarity">
    <text evidence="2 7">Belongs to the class-II pyridoxal-phosphate-dependent aminotransferase family.</text>
</comment>
<evidence type="ECO:0000256" key="1">
    <source>
        <dbReference type="ARBA" id="ARBA00001933"/>
    </source>
</evidence>
<dbReference type="InterPro" id="IPR015422">
    <property type="entry name" value="PyrdxlP-dep_Trfase_small"/>
</dbReference>
<keyword evidence="8" id="KW-0812">Transmembrane</keyword>
<name>L8GFF0_ACACF</name>
<dbReference type="InterPro" id="IPR001917">
    <property type="entry name" value="Aminotrans_II_pyridoxalP_BS"/>
</dbReference>
<dbReference type="InterPro" id="IPR015424">
    <property type="entry name" value="PyrdxlP-dep_Trfase"/>
</dbReference>
<dbReference type="STRING" id="1257118.L8GFF0"/>
<evidence type="ECO:0000313" key="11">
    <source>
        <dbReference type="Proteomes" id="UP000011083"/>
    </source>
</evidence>
<dbReference type="Gene3D" id="3.40.640.10">
    <property type="entry name" value="Type I PLP-dependent aspartate aminotransferase-like (Major domain)"/>
    <property type="match status" value="1"/>
</dbReference>
<dbReference type="Proteomes" id="UP000011083">
    <property type="component" value="Unassembled WGS sequence"/>
</dbReference>
<gene>
    <name evidence="10" type="ORF">ACA1_261320</name>
</gene>
<dbReference type="OrthoDB" id="65434at2759"/>
<dbReference type="RefSeq" id="XP_004333725.1">
    <property type="nucleotide sequence ID" value="XM_004333677.1"/>
</dbReference>
<dbReference type="GO" id="GO:0046513">
    <property type="term" value="P:ceramide biosynthetic process"/>
    <property type="evidence" value="ECO:0007669"/>
    <property type="project" value="TreeGrafter"/>
</dbReference>
<comment type="cofactor">
    <cofactor evidence="1 7">
        <name>pyridoxal 5'-phosphate</name>
        <dbReference type="ChEBI" id="CHEBI:597326"/>
    </cofactor>
</comment>
<dbReference type="Pfam" id="PF00155">
    <property type="entry name" value="Aminotran_1_2"/>
    <property type="match status" value="1"/>
</dbReference>
<dbReference type="GO" id="GO:0016020">
    <property type="term" value="C:membrane"/>
    <property type="evidence" value="ECO:0007669"/>
    <property type="project" value="GOC"/>
</dbReference>
<accession>L8GFF0</accession>
<keyword evidence="8" id="KW-1133">Transmembrane helix</keyword>
<evidence type="ECO:0000313" key="10">
    <source>
        <dbReference type="EMBL" id="ELR11712.1"/>
    </source>
</evidence>
<dbReference type="GeneID" id="14911953"/>
<keyword evidence="8" id="KW-0472">Membrane</keyword>
<dbReference type="Gene3D" id="3.90.1150.10">
    <property type="entry name" value="Aspartate Aminotransferase, domain 1"/>
    <property type="match status" value="1"/>
</dbReference>
<dbReference type="VEuPathDB" id="AmoebaDB:ACA1_261320"/>
<evidence type="ECO:0000256" key="7">
    <source>
        <dbReference type="RuleBase" id="RU003693"/>
    </source>
</evidence>
<comment type="catalytic activity">
    <reaction evidence="6">
        <text>L-serine + hexadecanoyl-CoA + H(+) = 3-oxosphinganine + CO2 + CoA</text>
        <dbReference type="Rhea" id="RHEA:14761"/>
        <dbReference type="ChEBI" id="CHEBI:15378"/>
        <dbReference type="ChEBI" id="CHEBI:16526"/>
        <dbReference type="ChEBI" id="CHEBI:33384"/>
        <dbReference type="ChEBI" id="CHEBI:57287"/>
        <dbReference type="ChEBI" id="CHEBI:57379"/>
        <dbReference type="ChEBI" id="CHEBI:58299"/>
        <dbReference type="EC" id="2.3.1.50"/>
    </reaction>
</comment>
<protein>
    <recommendedName>
        <fullName evidence="3">serine C-palmitoyltransferase</fullName>
        <ecNumber evidence="3">2.3.1.50</ecNumber>
    </recommendedName>
</protein>
<evidence type="ECO:0000256" key="2">
    <source>
        <dbReference type="ARBA" id="ARBA00008392"/>
    </source>
</evidence>
<evidence type="ECO:0000256" key="5">
    <source>
        <dbReference type="ARBA" id="ARBA00022898"/>
    </source>
</evidence>
<evidence type="ECO:0000256" key="8">
    <source>
        <dbReference type="SAM" id="Phobius"/>
    </source>
</evidence>
<dbReference type="InterPro" id="IPR050087">
    <property type="entry name" value="AON_synthase_class-II"/>
</dbReference>
<feature type="transmembrane region" description="Helical" evidence="8">
    <location>
        <begin position="12"/>
        <end position="32"/>
    </location>
</feature>
<dbReference type="KEGG" id="acan:ACA1_261320"/>
<dbReference type="PROSITE" id="PS00599">
    <property type="entry name" value="AA_TRANSFER_CLASS_2"/>
    <property type="match status" value="1"/>
</dbReference>
<keyword evidence="11" id="KW-1185">Reference proteome</keyword>
<dbReference type="AlphaFoldDB" id="L8GFF0"/>
<dbReference type="InterPro" id="IPR004839">
    <property type="entry name" value="Aminotransferase_I/II_large"/>
</dbReference>
<keyword evidence="4 10" id="KW-0808">Transferase</keyword>
<dbReference type="PANTHER" id="PTHR13693">
    <property type="entry name" value="CLASS II AMINOTRANSFERASE/8-AMINO-7-OXONONANOATE SYNTHASE"/>
    <property type="match status" value="1"/>
</dbReference>
<dbReference type="EMBL" id="KB008148">
    <property type="protein sequence ID" value="ELR11712.1"/>
    <property type="molecule type" value="Genomic_DNA"/>
</dbReference>
<evidence type="ECO:0000256" key="4">
    <source>
        <dbReference type="ARBA" id="ARBA00022679"/>
    </source>
</evidence>
<evidence type="ECO:0000256" key="6">
    <source>
        <dbReference type="ARBA" id="ARBA00048528"/>
    </source>
</evidence>
<organism evidence="10 11">
    <name type="scientific">Acanthamoeba castellanii (strain ATCC 30010 / Neff)</name>
    <dbReference type="NCBI Taxonomy" id="1257118"/>
    <lineage>
        <taxon>Eukaryota</taxon>
        <taxon>Amoebozoa</taxon>
        <taxon>Discosea</taxon>
        <taxon>Longamoebia</taxon>
        <taxon>Centramoebida</taxon>
        <taxon>Acanthamoebidae</taxon>
        <taxon>Acanthamoeba</taxon>
    </lineage>
</organism>
<feature type="domain" description="Aminotransferase class I/classII large" evidence="9">
    <location>
        <begin position="118"/>
        <end position="475"/>
    </location>
</feature>
<dbReference type="CDD" id="cd06454">
    <property type="entry name" value="KBL_like"/>
    <property type="match status" value="1"/>
</dbReference>
<dbReference type="GO" id="GO:0046512">
    <property type="term" value="P:sphingosine biosynthetic process"/>
    <property type="evidence" value="ECO:0007669"/>
    <property type="project" value="TreeGrafter"/>
</dbReference>
<dbReference type="InterPro" id="IPR015421">
    <property type="entry name" value="PyrdxlP-dep_Trfase_major"/>
</dbReference>
<dbReference type="GO" id="GO:0004758">
    <property type="term" value="F:serine C-palmitoyltransferase activity"/>
    <property type="evidence" value="ECO:0007669"/>
    <property type="project" value="UniProtKB-EC"/>
</dbReference>
<dbReference type="GO" id="GO:0030170">
    <property type="term" value="F:pyridoxal phosphate binding"/>
    <property type="evidence" value="ECO:0007669"/>
    <property type="project" value="InterPro"/>
</dbReference>